<comment type="similarity">
    <text evidence="1">Belongs to the LysR transcriptional regulatory family.</text>
</comment>
<dbReference type="InterPro" id="IPR005119">
    <property type="entry name" value="LysR_subst-bd"/>
</dbReference>
<gene>
    <name evidence="6" type="ORF">AQPW35_27690</name>
</gene>
<feature type="domain" description="HTH lysR-type" evidence="5">
    <location>
        <begin position="1"/>
        <end position="59"/>
    </location>
</feature>
<evidence type="ECO:0000313" key="6">
    <source>
        <dbReference type="EMBL" id="GCL63688.1"/>
    </source>
</evidence>
<keyword evidence="4" id="KW-0804">Transcription</keyword>
<evidence type="ECO:0000256" key="1">
    <source>
        <dbReference type="ARBA" id="ARBA00009437"/>
    </source>
</evidence>
<dbReference type="GO" id="GO:0003700">
    <property type="term" value="F:DNA-binding transcription factor activity"/>
    <property type="evidence" value="ECO:0007669"/>
    <property type="project" value="InterPro"/>
</dbReference>
<evidence type="ECO:0000256" key="2">
    <source>
        <dbReference type="ARBA" id="ARBA00023015"/>
    </source>
</evidence>
<dbReference type="Pfam" id="PF03466">
    <property type="entry name" value="LysR_substrate"/>
    <property type="match status" value="1"/>
</dbReference>
<dbReference type="SUPFAM" id="SSF53850">
    <property type="entry name" value="Periplasmic binding protein-like II"/>
    <property type="match status" value="1"/>
</dbReference>
<dbReference type="InterPro" id="IPR000847">
    <property type="entry name" value="LysR_HTH_N"/>
</dbReference>
<dbReference type="EMBL" id="BJCL01000006">
    <property type="protein sequence ID" value="GCL63688.1"/>
    <property type="molecule type" value="Genomic_DNA"/>
</dbReference>
<evidence type="ECO:0000313" key="7">
    <source>
        <dbReference type="Proteomes" id="UP000301751"/>
    </source>
</evidence>
<evidence type="ECO:0000256" key="3">
    <source>
        <dbReference type="ARBA" id="ARBA00023125"/>
    </source>
</evidence>
<dbReference type="PROSITE" id="PS50931">
    <property type="entry name" value="HTH_LYSR"/>
    <property type="match status" value="1"/>
</dbReference>
<accession>A0A480AY25</accession>
<organism evidence="6 7">
    <name type="scientific">Pseudaquabacterium pictum</name>
    <dbReference type="NCBI Taxonomy" id="2315236"/>
    <lineage>
        <taxon>Bacteria</taxon>
        <taxon>Pseudomonadati</taxon>
        <taxon>Pseudomonadota</taxon>
        <taxon>Betaproteobacteria</taxon>
        <taxon>Burkholderiales</taxon>
        <taxon>Sphaerotilaceae</taxon>
        <taxon>Pseudaquabacterium</taxon>
    </lineage>
</organism>
<dbReference type="Gene3D" id="1.10.10.10">
    <property type="entry name" value="Winged helix-like DNA-binding domain superfamily/Winged helix DNA-binding domain"/>
    <property type="match status" value="1"/>
</dbReference>
<dbReference type="Proteomes" id="UP000301751">
    <property type="component" value="Unassembled WGS sequence"/>
</dbReference>
<keyword evidence="7" id="KW-1185">Reference proteome</keyword>
<dbReference type="InterPro" id="IPR036390">
    <property type="entry name" value="WH_DNA-bd_sf"/>
</dbReference>
<comment type="caution">
    <text evidence="6">The sequence shown here is derived from an EMBL/GenBank/DDBJ whole genome shotgun (WGS) entry which is preliminary data.</text>
</comment>
<dbReference type="CDD" id="cd08422">
    <property type="entry name" value="PBP2_CrgA_like"/>
    <property type="match status" value="1"/>
</dbReference>
<dbReference type="OrthoDB" id="9080899at2"/>
<dbReference type="Gene3D" id="3.40.190.290">
    <property type="match status" value="1"/>
</dbReference>
<name>A0A480AY25_9BURK</name>
<reference evidence="7" key="1">
    <citation type="submission" date="2019-03" db="EMBL/GenBank/DDBJ databases">
        <title>Aquabacterium pictum sp.nov., the first bacteriochlorophyll a-containing freshwater bacterium in the genus Aquabacterium of the class Betaproteobacteria.</title>
        <authorList>
            <person name="Hirose S."/>
            <person name="Tank M."/>
            <person name="Hara E."/>
            <person name="Tamaki H."/>
            <person name="Takaichi S."/>
            <person name="Haruta S."/>
            <person name="Hanada S."/>
        </authorList>
    </citation>
    <scope>NUCLEOTIDE SEQUENCE [LARGE SCALE GENOMIC DNA]</scope>
    <source>
        <strain evidence="7">W35</strain>
    </source>
</reference>
<evidence type="ECO:0000256" key="4">
    <source>
        <dbReference type="ARBA" id="ARBA00023163"/>
    </source>
</evidence>
<keyword evidence="2" id="KW-0805">Transcription regulation</keyword>
<evidence type="ECO:0000259" key="5">
    <source>
        <dbReference type="PROSITE" id="PS50931"/>
    </source>
</evidence>
<dbReference type="PANTHER" id="PTHR30537:SF5">
    <property type="entry name" value="HTH-TYPE TRANSCRIPTIONAL ACTIVATOR TTDR-RELATED"/>
    <property type="match status" value="1"/>
</dbReference>
<proteinExistence type="inferred from homology"/>
<dbReference type="InterPro" id="IPR058163">
    <property type="entry name" value="LysR-type_TF_proteobact-type"/>
</dbReference>
<keyword evidence="3" id="KW-0238">DNA-binding</keyword>
<dbReference type="Pfam" id="PF00126">
    <property type="entry name" value="HTH_1"/>
    <property type="match status" value="1"/>
</dbReference>
<protein>
    <submittedName>
        <fullName evidence="6">Transcriptional regulator</fullName>
    </submittedName>
</protein>
<dbReference type="GO" id="GO:0003677">
    <property type="term" value="F:DNA binding"/>
    <property type="evidence" value="ECO:0007669"/>
    <property type="project" value="UniProtKB-KW"/>
</dbReference>
<dbReference type="AlphaFoldDB" id="A0A480AY25"/>
<dbReference type="PANTHER" id="PTHR30537">
    <property type="entry name" value="HTH-TYPE TRANSCRIPTIONAL REGULATOR"/>
    <property type="match status" value="1"/>
</dbReference>
<dbReference type="RefSeq" id="WP_137733414.1">
    <property type="nucleotide sequence ID" value="NZ_BJCL01000006.1"/>
</dbReference>
<dbReference type="FunFam" id="1.10.10.10:FF:000001">
    <property type="entry name" value="LysR family transcriptional regulator"/>
    <property type="match status" value="1"/>
</dbReference>
<dbReference type="SUPFAM" id="SSF46785">
    <property type="entry name" value="Winged helix' DNA-binding domain"/>
    <property type="match status" value="1"/>
</dbReference>
<dbReference type="InterPro" id="IPR036388">
    <property type="entry name" value="WH-like_DNA-bd_sf"/>
</dbReference>
<sequence>MDRHHAMHCFCRVVETGSFAAAARDLDVTRSVVTRTIQELEAWTASRLLERTTRTMQLTEAGDRFYAYCRRVLQDTEQTLSAMRSARAGLAGRITVSTPVSLTLSFLSDHLLAFQAAHPALELDLRLSDKPVDLVREGVDLALRGRAALEDSSLVAVPLMTLPRLVCASPGYWQRHARPEHPQALVQHDCLSYVLGSDASRWEFDGPDGHHAVDVRGRLRSDNSLLLIDALRQGLGVGLVPEPMARRALAAGELELALGDYRAEPRTLYAVYPSRDHLPERVRALVRFLKERLPAPAVG</sequence>